<reference evidence="16 17" key="1">
    <citation type="journal article" date="2020" name="bioRxiv">
        <title>Sequence and annotation of 42 cannabis genomes reveals extensive copy number variation in cannabinoid synthesis and pathogen resistance genes.</title>
        <authorList>
            <person name="Mckernan K.J."/>
            <person name="Helbert Y."/>
            <person name="Kane L.T."/>
            <person name="Ebling H."/>
            <person name="Zhang L."/>
            <person name="Liu B."/>
            <person name="Eaton Z."/>
            <person name="Mclaughlin S."/>
            <person name="Kingan S."/>
            <person name="Baybayan P."/>
            <person name="Concepcion G."/>
            <person name="Jordan M."/>
            <person name="Riva A."/>
            <person name="Barbazuk W."/>
            <person name="Harkins T."/>
        </authorList>
    </citation>
    <scope>NUCLEOTIDE SEQUENCE [LARGE SCALE GENOMIC DNA]</scope>
    <source>
        <strain evidence="17">cv. Jamaican Lion 4</strain>
        <tissue evidence="16">Leaf</tissue>
    </source>
</reference>
<dbReference type="Pfam" id="PF00355">
    <property type="entry name" value="Rieske"/>
    <property type="match status" value="1"/>
</dbReference>
<dbReference type="PROSITE" id="PS00086">
    <property type="entry name" value="CYTOCHROME_P450"/>
    <property type="match status" value="5"/>
</dbReference>
<dbReference type="PANTHER" id="PTHR47947:SF24">
    <property type="entry name" value="ISOFLAVONE 2'-HYDROXYLASE-LIKE"/>
    <property type="match status" value="1"/>
</dbReference>
<evidence type="ECO:0000256" key="12">
    <source>
        <dbReference type="ARBA" id="ARBA00023136"/>
    </source>
</evidence>
<dbReference type="InterPro" id="IPR036922">
    <property type="entry name" value="Rieske_2Fe-2S_sf"/>
</dbReference>
<dbReference type="SUPFAM" id="SSF48264">
    <property type="entry name" value="Cytochrome P450"/>
    <property type="match status" value="5"/>
</dbReference>
<dbReference type="InterPro" id="IPR017972">
    <property type="entry name" value="Cyt_P450_CS"/>
</dbReference>
<dbReference type="PANTHER" id="PTHR47947">
    <property type="entry name" value="CYTOCHROME P450 82C3-RELATED"/>
    <property type="match status" value="1"/>
</dbReference>
<keyword evidence="14" id="KW-0812">Transmembrane</keyword>
<keyword evidence="10" id="KW-0411">Iron-sulfur</keyword>
<dbReference type="FunFam" id="1.10.630.10:FF:000126">
    <property type="entry name" value="Predicted protein"/>
    <property type="match status" value="1"/>
</dbReference>
<feature type="domain" description="Rieske" evidence="15">
    <location>
        <begin position="1696"/>
        <end position="1747"/>
    </location>
</feature>
<dbReference type="SUPFAM" id="SSF50022">
    <property type="entry name" value="ISP domain"/>
    <property type="match status" value="1"/>
</dbReference>
<dbReference type="InterPro" id="IPR017941">
    <property type="entry name" value="Rieske_2Fe-2S"/>
</dbReference>
<name>A0A7J6FTD5_CANSA</name>
<keyword evidence="9 13" id="KW-0408">Iron</keyword>
<evidence type="ECO:0000256" key="3">
    <source>
        <dbReference type="ARBA" id="ARBA00010617"/>
    </source>
</evidence>
<keyword evidence="12 14" id="KW-0472">Membrane</keyword>
<evidence type="ECO:0000259" key="15">
    <source>
        <dbReference type="PROSITE" id="PS51296"/>
    </source>
</evidence>
<dbReference type="FunFam" id="1.10.630.10:FF:000023">
    <property type="entry name" value="Cytochrome P450 family protein"/>
    <property type="match status" value="3"/>
</dbReference>
<evidence type="ECO:0000256" key="10">
    <source>
        <dbReference type="ARBA" id="ARBA00023014"/>
    </source>
</evidence>
<keyword evidence="7" id="KW-0809">Transit peptide</keyword>
<dbReference type="InterPro" id="IPR002401">
    <property type="entry name" value="Cyt_P450_E_grp-I"/>
</dbReference>
<dbReference type="CDD" id="cd20653">
    <property type="entry name" value="CYP81"/>
    <property type="match status" value="4"/>
</dbReference>
<dbReference type="Proteomes" id="UP000525078">
    <property type="component" value="Unassembled WGS sequence"/>
</dbReference>
<evidence type="ECO:0000256" key="11">
    <source>
        <dbReference type="ARBA" id="ARBA00023033"/>
    </source>
</evidence>
<sequence>MEQEQLYTALIGLVIVVLVYKLFIKNPKRQYKNLPPSPPYPLPLIGHLHLIKPPVHRCFRHLATKYGTVFTLWFGSNRVVVISSRSAAEECFTKNDVVLANRIRSPSAENLTYNHTTVISASYGDHWRNLRKIGSIEIFSASRLKSHLDTRTDEIKRMLIKLSQNSLHYGSSDKSNNKFEFNKVEMMTMFSNLTFNIIMRMVAGKRYWGDDVSDEEEAKKFRKLKDEVIPENGVVNPLEFLPGCLSWIGIGYVWKMNRVAKRMDGFLQGLIDERRSIKGDTTMIDHMLALQVSQPQYYTDEIIKGYILVLLFAATGTSSATLEWALTNLLNNPHVLEKAKAEIDEQIGEHKLIEEQDLSKLPYLQNIIHETLRLFPAAPMLIPHYSSEDCIVEGYDIPRNTIVMINVWAIHRDPKLWEDPESFKPERFENSEGVNNINLLMPFGLGRRSCPGNGMANRVLGLTLGSLIQCFEWKRYSKMEQEQLYTALIGLVIVVLVYKLFIKNPKRQYKNLPPSPPYPLPLIGHFHLIKPPVHRCFRHLATKYGTVFTLWFGSSRVVVISSRSAAEECFTKNDVVLANRSRTMSGKHLGYNHTTMISSSYGPHWRNLRKIGSIEVFSASRLKSHLDTRTDEIKSMLIKLSQNSLHYGSSSKNNKVEMKSVFSDLAFNIIMRMVAGKRYCGDDISKEDEEASRFRKIKDEIISGGGVTNLAEFLPDGLKWLGFGYEMKLKNVAKRLDDFLQGLIDERRSMKEDNTMIDHMLALQISDPQYYTDQIIKAFIVGYDIPRDTIVLVNIWAIHRDPELWEDPESFKPERFENDNNMNLLMPFGLGRRSCPGNGMAQRVIGLTLGSLIQCFELQKESEEEVDMTEGNSHLHLIKPPVHRCFRHLATKYGAVFTLWFGSNRVVIVSSHSAAEECFTKNDVVLANRGKSSFSKYFGYNYTSMITASYGDHWRNLRRIGSIEIFSASRLKSHLSTRTDEINRLLYTLARNSLSPSSDINNNKFDFAKVEMKSLLSNLTFNIIMRMVAGKRYYGDDVAEKEEGKVAMRIFDEVVPSSGVANPTDFLPVGLKWLGISYELKMKRAFKKMDAFLQKLVDERRNTSSVTLEWALSNLLNYPEILEKTKAEIDEKIGEQLMDEDDISKLPYLNNIILETLRLFPSAPMLIPHFSSEDCTIEGYDIPRDTIVMVNVWAIHRDPKLWDDPTSFKPERFERNNNDKYLMPFGLGRRACPGSGLAQRVLGLTLGSLIQCFEWKRIGEEKIDMTESKAVVMPKLVPLEAICFHQLATKYGTVFTLWFGSNRIVIVSSRSAAEECFTKNDVVLANRGKNLFGKYLAYNYTAMVAASYGDHWRNLRRIGSIEIFSASRLKSHLSTRTDEINRLLHTLAKNSLSDFDKVEMKSLLSNMTFNIIMRMVAGKRYYGDDVANKEEANMFMRIFDEAVSSSGVANPADFLPVGLKWLAMSYELKMKRASKKMDAYLQKLVDERRSMKSDITMIDHLLALQESHPEYYSDEIIKGFILVLLLAGTDTSSVTLEWALSNLLNHPEVLEKAKAEIDEKIGEKLMEEEDISKLPYLNNIISETLRLFPPAPMLLPHYSSEDCTIEGYDIPRDTMVMVNVWAIHRDPKLWDDPLSFKPERFERINDEKYLMPFGLGRRACPGHGLAQRVLGLTLGSLIQCFEWKRIGEEKIDMTESKATAMPKLVPLEAILGNIEFVVCQDDNGKVHAFHNVCPHHASILAYGTVINLTVINVYVFSILHLMHVNSSSSEPWARSSYTLLSPGDPFLYGSLSFITIIILIFFIKIKNKKHYKNLPPSPPSYPIIGHLHLLKPRVHRIFHSLSAKYGDVFTLWFGSRRVVVVSSPSAVEECFTKNDIVLANRPPLLMGKHISYNYTTIVAAPYGDHWRNLRRIGAVEIFSTARLNLFLNIRKDEIDRLLRKINRSISSSTDRAVEMKSMLTELTFNIVMRMMAGKRYYGDDVTDDEEARKFREIMKAVFENGGAGNQADFLPILNWVPNSYEKRIEKLAKKTDSFLQGLIDEHRNRKDDDDDQNSNLDRNTMIDHLLTLQQSQPEYYTDQIIKGFVLILLLAGTDTSAVTLEWTMSNLLNHPHVLQKLKDELDSQIGQQQLVDESDLSKLPYLQNVISETLRLYPAAPLLVPHYSSNDCTISGFDVPRDTIVLVNAWAIHRDPKLWEDAEIFKPERFENIGKGSENGEGYKLMPFGLGRRSCPGIGLAQRVVGLTLGSLIQCFEWERVSEEKIDMSENKGLTMPKLVPLEALCKPRPIMDVLFS</sequence>
<evidence type="ECO:0000256" key="8">
    <source>
        <dbReference type="ARBA" id="ARBA00023002"/>
    </source>
</evidence>
<comment type="cofactor">
    <cofactor evidence="1 13">
        <name>heme</name>
        <dbReference type="ChEBI" id="CHEBI:30413"/>
    </cofactor>
</comment>
<evidence type="ECO:0000256" key="13">
    <source>
        <dbReference type="PIRSR" id="PIRSR602401-1"/>
    </source>
</evidence>
<evidence type="ECO:0000313" key="16">
    <source>
        <dbReference type="EMBL" id="KAF4373892.1"/>
    </source>
</evidence>
<dbReference type="GO" id="GO:0004497">
    <property type="term" value="F:monooxygenase activity"/>
    <property type="evidence" value="ECO:0007669"/>
    <property type="project" value="UniProtKB-KW"/>
</dbReference>
<accession>A0A7J6FTD5</accession>
<dbReference type="GO" id="GO:0016705">
    <property type="term" value="F:oxidoreductase activity, acting on paired donors, with incorporation or reduction of molecular oxygen"/>
    <property type="evidence" value="ECO:0007669"/>
    <property type="project" value="InterPro"/>
</dbReference>
<dbReference type="GO" id="GO:0020037">
    <property type="term" value="F:heme binding"/>
    <property type="evidence" value="ECO:0007669"/>
    <property type="project" value="InterPro"/>
</dbReference>
<feature type="binding site" description="axial binding residue" evidence="13">
    <location>
        <position position="2231"/>
    </location>
    <ligand>
        <name>heme</name>
        <dbReference type="ChEBI" id="CHEBI:30413"/>
    </ligand>
    <ligandPart>
        <name>Fe</name>
        <dbReference type="ChEBI" id="CHEBI:18248"/>
    </ligandPart>
</feature>
<keyword evidence="5" id="KW-0001">2Fe-2S</keyword>
<comment type="similarity">
    <text evidence="3">Belongs to the cytochrome P450 family.</text>
</comment>
<organism evidence="16 17">
    <name type="scientific">Cannabis sativa</name>
    <name type="common">Hemp</name>
    <name type="synonym">Marijuana</name>
    <dbReference type="NCBI Taxonomy" id="3483"/>
    <lineage>
        <taxon>Eukaryota</taxon>
        <taxon>Viridiplantae</taxon>
        <taxon>Streptophyta</taxon>
        <taxon>Embryophyta</taxon>
        <taxon>Tracheophyta</taxon>
        <taxon>Spermatophyta</taxon>
        <taxon>Magnoliopsida</taxon>
        <taxon>eudicotyledons</taxon>
        <taxon>Gunneridae</taxon>
        <taxon>Pentapetalae</taxon>
        <taxon>rosids</taxon>
        <taxon>fabids</taxon>
        <taxon>Rosales</taxon>
        <taxon>Cannabaceae</taxon>
        <taxon>Cannabis</taxon>
    </lineage>
</organism>
<keyword evidence="4 13" id="KW-0349">Heme</keyword>
<dbReference type="InterPro" id="IPR050651">
    <property type="entry name" value="Plant_Cytochrome_P450_Monoox"/>
</dbReference>
<comment type="caution">
    <text evidence="16">The sequence shown here is derived from an EMBL/GenBank/DDBJ whole genome shotgun (WGS) entry which is preliminary data.</text>
</comment>
<dbReference type="GO" id="GO:0016020">
    <property type="term" value="C:membrane"/>
    <property type="evidence" value="ECO:0007669"/>
    <property type="project" value="UniProtKB-SubCell"/>
</dbReference>
<evidence type="ECO:0000313" key="17">
    <source>
        <dbReference type="Proteomes" id="UP000525078"/>
    </source>
</evidence>
<dbReference type="InterPro" id="IPR036396">
    <property type="entry name" value="Cyt_P450_sf"/>
</dbReference>
<dbReference type="GO" id="GO:0005506">
    <property type="term" value="F:iron ion binding"/>
    <property type="evidence" value="ECO:0007669"/>
    <property type="project" value="InterPro"/>
</dbReference>
<dbReference type="Pfam" id="PF00067">
    <property type="entry name" value="p450"/>
    <property type="match status" value="6"/>
</dbReference>
<dbReference type="PRINTS" id="PR00385">
    <property type="entry name" value="P450"/>
</dbReference>
<evidence type="ECO:0000256" key="7">
    <source>
        <dbReference type="ARBA" id="ARBA00022946"/>
    </source>
</evidence>
<feature type="transmembrane region" description="Helical" evidence="14">
    <location>
        <begin position="1739"/>
        <end position="1764"/>
    </location>
</feature>
<feature type="transmembrane region" description="Helical" evidence="14">
    <location>
        <begin position="1785"/>
        <end position="1803"/>
    </location>
</feature>
<dbReference type="EMBL" id="JAATIP010000098">
    <property type="protein sequence ID" value="KAF4373892.1"/>
    <property type="molecule type" value="Genomic_DNA"/>
</dbReference>
<comment type="subcellular location">
    <subcellularLocation>
        <location evidence="2">Membrane</location>
    </subcellularLocation>
</comment>
<dbReference type="InterPro" id="IPR001128">
    <property type="entry name" value="Cyt_P450"/>
</dbReference>
<evidence type="ECO:0000256" key="5">
    <source>
        <dbReference type="ARBA" id="ARBA00022714"/>
    </source>
</evidence>
<keyword evidence="11" id="KW-0503">Monooxygenase</keyword>
<protein>
    <recommendedName>
        <fullName evidence="15">Rieske domain-containing protein</fullName>
    </recommendedName>
</protein>
<keyword evidence="8" id="KW-0560">Oxidoreductase</keyword>
<feature type="transmembrane region" description="Helical" evidence="14">
    <location>
        <begin position="6"/>
        <end position="24"/>
    </location>
</feature>
<keyword evidence="14" id="KW-1133">Transmembrane helix</keyword>
<evidence type="ECO:0000256" key="14">
    <source>
        <dbReference type="SAM" id="Phobius"/>
    </source>
</evidence>
<feature type="transmembrane region" description="Helical" evidence="14">
    <location>
        <begin position="484"/>
        <end position="502"/>
    </location>
</feature>
<dbReference type="GO" id="GO:0051537">
    <property type="term" value="F:2 iron, 2 sulfur cluster binding"/>
    <property type="evidence" value="ECO:0007669"/>
    <property type="project" value="UniProtKB-KW"/>
</dbReference>
<evidence type="ECO:0000256" key="1">
    <source>
        <dbReference type="ARBA" id="ARBA00001971"/>
    </source>
</evidence>
<evidence type="ECO:0000256" key="6">
    <source>
        <dbReference type="ARBA" id="ARBA00022723"/>
    </source>
</evidence>
<evidence type="ECO:0000256" key="9">
    <source>
        <dbReference type="ARBA" id="ARBA00023004"/>
    </source>
</evidence>
<evidence type="ECO:0000256" key="4">
    <source>
        <dbReference type="ARBA" id="ARBA00022617"/>
    </source>
</evidence>
<proteinExistence type="inferred from homology"/>
<evidence type="ECO:0000256" key="2">
    <source>
        <dbReference type="ARBA" id="ARBA00004370"/>
    </source>
</evidence>
<dbReference type="PROSITE" id="PS51296">
    <property type="entry name" value="RIESKE"/>
    <property type="match status" value="1"/>
</dbReference>
<dbReference type="Gene3D" id="1.10.630.10">
    <property type="entry name" value="Cytochrome P450"/>
    <property type="match status" value="7"/>
</dbReference>
<gene>
    <name evidence="16" type="ORF">F8388_007798</name>
</gene>
<keyword evidence="6 13" id="KW-0479">Metal-binding</keyword>
<dbReference type="PRINTS" id="PR00463">
    <property type="entry name" value="EP450I"/>
</dbReference>